<accession>A0ABD3H6K3</accession>
<dbReference type="InterPro" id="IPR044174">
    <property type="entry name" value="BC10-like"/>
</dbReference>
<dbReference type="Proteomes" id="UP001633002">
    <property type="component" value="Unassembled WGS sequence"/>
</dbReference>
<keyword evidence="3" id="KW-0808">Transferase</keyword>
<protein>
    <submittedName>
        <fullName evidence="6">Uncharacterized protein</fullName>
    </submittedName>
</protein>
<keyword evidence="5" id="KW-0325">Glycoprotein</keyword>
<gene>
    <name evidence="6" type="ORF">R1sor_013447</name>
</gene>
<dbReference type="EMBL" id="JBJQOH010000004">
    <property type="protein sequence ID" value="KAL3687138.1"/>
    <property type="molecule type" value="Genomic_DNA"/>
</dbReference>
<evidence type="ECO:0000313" key="6">
    <source>
        <dbReference type="EMBL" id="KAL3687138.1"/>
    </source>
</evidence>
<organism evidence="6 7">
    <name type="scientific">Riccia sorocarpa</name>
    <dbReference type="NCBI Taxonomy" id="122646"/>
    <lineage>
        <taxon>Eukaryota</taxon>
        <taxon>Viridiplantae</taxon>
        <taxon>Streptophyta</taxon>
        <taxon>Embryophyta</taxon>
        <taxon>Marchantiophyta</taxon>
        <taxon>Marchantiopsida</taxon>
        <taxon>Marchantiidae</taxon>
        <taxon>Marchantiales</taxon>
        <taxon>Ricciaceae</taxon>
        <taxon>Riccia</taxon>
    </lineage>
</organism>
<sequence>MKTRKSGLSTTMMKVETGSPVLWRRSGGWNVAVLLIAAVVCALWLVFNWEVPSVHGQFGMLTSPPATSSIDPFADPGPWQCNNGLQKTVRERGSLMLHGWSDDELFRRTVRAEDILERLNNGTEASRAEIQASLRCRPQRAGNPKIAFMYLTSSGLPLSPLWEKFFEGNEDLYNIYIHAKPDWLRYVGFDEGMGIFWSRVIPSGNTERADVNIVEAERRLLANALLDDPMNEWFTLLSESCIPIRNFEYIYRWLSGTNNSRIDCGVFPGNSLMASRWKSRGETAMLPEVPLSAFRFGSQWFSIRRRHAAAVIRDTKYWPKFKQPCIRMEACMPDEHYVHTVIDNVDEGSCHGTPTFVSWNGSRGGHSQGFGLDDVNRLPELIDSMKTQKNGRYFFARKFSPEILNTLLNLTDLLFT</sequence>
<dbReference type="GO" id="GO:0016757">
    <property type="term" value="F:glycosyltransferase activity"/>
    <property type="evidence" value="ECO:0007669"/>
    <property type="project" value="UniProtKB-KW"/>
</dbReference>
<reference evidence="6 7" key="1">
    <citation type="submission" date="2024-09" db="EMBL/GenBank/DDBJ databases">
        <title>Chromosome-scale assembly of Riccia sorocarpa.</title>
        <authorList>
            <person name="Paukszto L."/>
        </authorList>
    </citation>
    <scope>NUCLEOTIDE SEQUENCE [LARGE SCALE GENOMIC DNA]</scope>
    <source>
        <strain evidence="6">LP-2024</strain>
        <tissue evidence="6">Aerial parts of the thallus</tissue>
    </source>
</reference>
<comment type="caution">
    <text evidence="6">The sequence shown here is derived from an EMBL/GenBank/DDBJ whole genome shotgun (WGS) entry which is preliminary data.</text>
</comment>
<evidence type="ECO:0000313" key="7">
    <source>
        <dbReference type="Proteomes" id="UP001633002"/>
    </source>
</evidence>
<comment type="subcellular location">
    <subcellularLocation>
        <location evidence="1">Membrane</location>
        <topology evidence="1">Single-pass type II membrane protein</topology>
    </subcellularLocation>
</comment>
<evidence type="ECO:0000256" key="3">
    <source>
        <dbReference type="ARBA" id="ARBA00022679"/>
    </source>
</evidence>
<evidence type="ECO:0000256" key="4">
    <source>
        <dbReference type="ARBA" id="ARBA00023136"/>
    </source>
</evidence>
<evidence type="ECO:0000256" key="5">
    <source>
        <dbReference type="ARBA" id="ARBA00023180"/>
    </source>
</evidence>
<evidence type="ECO:0000256" key="1">
    <source>
        <dbReference type="ARBA" id="ARBA00004606"/>
    </source>
</evidence>
<dbReference type="PANTHER" id="PTHR31042">
    <property type="entry name" value="CORE-2/I-BRANCHING BETA-1,6-N-ACETYLGLUCOSAMINYLTRANSFERASE FAMILY PROTEIN-RELATED"/>
    <property type="match status" value="1"/>
</dbReference>
<proteinExistence type="predicted"/>
<evidence type="ECO:0000256" key="2">
    <source>
        <dbReference type="ARBA" id="ARBA00022676"/>
    </source>
</evidence>
<keyword evidence="7" id="KW-1185">Reference proteome</keyword>
<dbReference type="GO" id="GO:0016020">
    <property type="term" value="C:membrane"/>
    <property type="evidence" value="ECO:0007669"/>
    <property type="project" value="UniProtKB-SubCell"/>
</dbReference>
<dbReference type="InterPro" id="IPR003406">
    <property type="entry name" value="Glyco_trans_14"/>
</dbReference>
<keyword evidence="4" id="KW-0472">Membrane</keyword>
<dbReference type="Pfam" id="PF02485">
    <property type="entry name" value="Branch"/>
    <property type="match status" value="1"/>
</dbReference>
<keyword evidence="2" id="KW-0328">Glycosyltransferase</keyword>
<dbReference type="PANTHER" id="PTHR31042:SF140">
    <property type="entry name" value="CORE-2_I-BRANCHING BETA-1,6-N-ACETYLGLUCOSAMINYLTRANSFERASE FAMILY PROTEIN"/>
    <property type="match status" value="1"/>
</dbReference>
<dbReference type="AlphaFoldDB" id="A0ABD3H6K3"/>
<name>A0ABD3H6K3_9MARC</name>